<protein>
    <submittedName>
        <fullName evidence="2">Uncharacterized protein</fullName>
    </submittedName>
</protein>
<dbReference type="EMBL" id="JQFZ01000021">
    <property type="protein sequence ID" value="KGO62332.1"/>
    <property type="molecule type" value="Genomic_DNA"/>
</dbReference>
<reference evidence="2 3" key="1">
    <citation type="journal article" date="2015" name="Mol. Plant Microbe Interact.">
        <title>Genome, transcriptome, and functional analyses of Penicillium expansum provide new insights into secondary metabolism and pathogenicity.</title>
        <authorList>
            <person name="Ballester A.R."/>
            <person name="Marcet-Houben M."/>
            <person name="Levin E."/>
            <person name="Sela N."/>
            <person name="Selma-Lazaro C."/>
            <person name="Carmona L."/>
            <person name="Wisniewski M."/>
            <person name="Droby S."/>
            <person name="Gonzalez-Candelas L."/>
            <person name="Gabaldon T."/>
        </authorList>
    </citation>
    <scope>NUCLEOTIDE SEQUENCE [LARGE SCALE GENOMIC DNA]</scope>
    <source>
        <strain evidence="2 3">MD-8</strain>
    </source>
</reference>
<keyword evidence="3" id="KW-1185">Reference proteome</keyword>
<comment type="caution">
    <text evidence="2">The sequence shown here is derived from an EMBL/GenBank/DDBJ whole genome shotgun (WGS) entry which is preliminary data.</text>
</comment>
<dbReference type="Proteomes" id="UP000030143">
    <property type="component" value="Unassembled WGS sequence"/>
</dbReference>
<dbReference type="RefSeq" id="XP_016602901.1">
    <property type="nucleotide sequence ID" value="XM_016739014.1"/>
</dbReference>
<feature type="region of interest" description="Disordered" evidence="1">
    <location>
        <begin position="1"/>
        <end position="26"/>
    </location>
</feature>
<dbReference type="OrthoDB" id="4231052at2759"/>
<dbReference type="AlphaFoldDB" id="A0A0A2K3N2"/>
<gene>
    <name evidence="2" type="ORF">PEX2_017390</name>
</gene>
<sequence>MNAQISPNQTGTDVSDRLVNSPQNPRSCPCGWYVYYSAVCGHVYQEVKFQCGAYQNVEYESGNITRPSGRGRFCKTPAPKNIVQGVQIDAKCQYY</sequence>
<evidence type="ECO:0000256" key="1">
    <source>
        <dbReference type="SAM" id="MobiDB-lite"/>
    </source>
</evidence>
<evidence type="ECO:0000313" key="2">
    <source>
        <dbReference type="EMBL" id="KGO62332.1"/>
    </source>
</evidence>
<proteinExistence type="predicted"/>
<dbReference type="VEuPathDB" id="FungiDB:PEXP_065900"/>
<name>A0A0A2K3N2_PENEN</name>
<dbReference type="GeneID" id="27674433"/>
<accession>A0A0A2K3N2</accession>
<evidence type="ECO:0000313" key="3">
    <source>
        <dbReference type="Proteomes" id="UP000030143"/>
    </source>
</evidence>
<dbReference type="HOGENOM" id="CLU_2373440_0_0_1"/>
<organism evidence="2 3">
    <name type="scientific">Penicillium expansum</name>
    <name type="common">Blue mold rot fungus</name>
    <dbReference type="NCBI Taxonomy" id="27334"/>
    <lineage>
        <taxon>Eukaryota</taxon>
        <taxon>Fungi</taxon>
        <taxon>Dikarya</taxon>
        <taxon>Ascomycota</taxon>
        <taxon>Pezizomycotina</taxon>
        <taxon>Eurotiomycetes</taxon>
        <taxon>Eurotiomycetidae</taxon>
        <taxon>Eurotiales</taxon>
        <taxon>Aspergillaceae</taxon>
        <taxon>Penicillium</taxon>
    </lineage>
</organism>